<proteinExistence type="predicted"/>
<evidence type="ECO:0000313" key="2">
    <source>
        <dbReference type="Proteomes" id="UP000472241"/>
    </source>
</evidence>
<dbReference type="Ensembl" id="ENSLCNT00005000811.1">
    <property type="protein sequence ID" value="ENSLCNP00005000699.1"/>
    <property type="gene ID" value="ENSLCNG00005000498.1"/>
</dbReference>
<keyword evidence="2" id="KW-1185">Reference proteome</keyword>
<name>A0A667FMV5_LYNCA</name>
<dbReference type="AlphaFoldDB" id="A0A667FMV5"/>
<dbReference type="Proteomes" id="UP000472241">
    <property type="component" value="Unplaced"/>
</dbReference>
<sequence length="136" mass="15265">MRHVTSPFSPESFGHASTILGFYTHGITTTVFKVYRTFGFNFSTLMVKHKHISNISYCFEGVGDLCIDALILVDGQVLWKVNFVHILTEHWGVIIGIGDLNLDLNGATSDWVTSIHCGQDQKMGALMFPVQRLLQY</sequence>
<protein>
    <submittedName>
        <fullName evidence="1">Uncharacterized protein</fullName>
    </submittedName>
</protein>
<evidence type="ECO:0000313" key="1">
    <source>
        <dbReference type="Ensembl" id="ENSLCNP00005000699.1"/>
    </source>
</evidence>
<organism evidence="1 2">
    <name type="scientific">Lynx canadensis</name>
    <name type="common">Canada lynx</name>
    <name type="synonym">Felis canadensis</name>
    <dbReference type="NCBI Taxonomy" id="61383"/>
    <lineage>
        <taxon>Eukaryota</taxon>
        <taxon>Metazoa</taxon>
        <taxon>Chordata</taxon>
        <taxon>Craniata</taxon>
        <taxon>Vertebrata</taxon>
        <taxon>Euteleostomi</taxon>
        <taxon>Mammalia</taxon>
        <taxon>Eutheria</taxon>
        <taxon>Laurasiatheria</taxon>
        <taxon>Carnivora</taxon>
        <taxon>Feliformia</taxon>
        <taxon>Felidae</taxon>
        <taxon>Felinae</taxon>
        <taxon>Lynx</taxon>
    </lineage>
</organism>
<accession>A0A667FMV5</accession>
<reference evidence="1" key="2">
    <citation type="submission" date="2025-09" db="UniProtKB">
        <authorList>
            <consortium name="Ensembl"/>
        </authorList>
    </citation>
    <scope>IDENTIFICATION</scope>
</reference>
<reference evidence="1" key="1">
    <citation type="submission" date="2025-08" db="UniProtKB">
        <authorList>
            <consortium name="Ensembl"/>
        </authorList>
    </citation>
    <scope>IDENTIFICATION</scope>
</reference>